<dbReference type="EMBL" id="CAJNIZ010028735">
    <property type="protein sequence ID" value="CAE7510438.1"/>
    <property type="molecule type" value="Genomic_DNA"/>
</dbReference>
<evidence type="ECO:0000256" key="1">
    <source>
        <dbReference type="SAM" id="MobiDB-lite"/>
    </source>
</evidence>
<proteinExistence type="predicted"/>
<dbReference type="OrthoDB" id="419420at2759"/>
<feature type="non-terminal residue" evidence="2">
    <location>
        <position position="1489"/>
    </location>
</feature>
<keyword evidence="3" id="KW-1185">Reference proteome</keyword>
<comment type="caution">
    <text evidence="2">The sequence shown here is derived from an EMBL/GenBank/DDBJ whole genome shotgun (WGS) entry which is preliminary data.</text>
</comment>
<reference evidence="2" key="1">
    <citation type="submission" date="2021-02" db="EMBL/GenBank/DDBJ databases">
        <authorList>
            <person name="Dougan E. K."/>
            <person name="Rhodes N."/>
            <person name="Thang M."/>
            <person name="Chan C."/>
        </authorList>
    </citation>
    <scope>NUCLEOTIDE SEQUENCE</scope>
</reference>
<sequence length="1489" mass="162126">MKAGLICPRPESGPSVPVKAELSMQTVKQEPILGDITSSRKRARPQKSVDPSAREKRKAKSEREARFKAARLFLAGAGLAYNDYLREHTTKMPLKGAAECSTGGWNALLAQLLNGALPETCAKCMSALTSVQFSMEKFQAQLTQEIEPEPLQEAKLEATQQAETSCVKQEAEALDDNQALGCVADTDAAVDVPTAEDAEDAVDPRQLVNNNPVLVLLPPGTHSKRYPVQCLACKRKSTNKCAIFDLITINHARYLTQHITGATHVKNAKKFMQDSRPASAAAPLQDLQALPSSDVSAQPDEAEIRCQVVAVKQLPCEGFQLNHAPKSAKLGSLKEEANLWSVYTPLPSVQDLNEGNHQYTRNLNDNGLVIRHHSCAGSATVVEEDGNGAPPLCGRCSELGSLRSIVRMVCKFYIKHAAARLLAAHFFDPDQVPEIAEEIKKSGVYQLRTSELDQLLTLERVPLQNFVRTQFLSLPSSKWSPMLRDFIASVVQPCCKVPASTWDGRVANANSSVRVLAEKMKHGSLATVADLDLKLACHVASGALHNHPVVQGILVAAIEQAQRAKRGVSGFRGHQLSSLELSFMAEAGVSLAMAASNMDLVHQFGLAFTVPRLPLDNLHARNLPEPFIAQSNVEVLEQNLLLISNHLTSQRNSASAHPGPLRRFVMVVPDAQRGAQQEMQEERSQSPLTWDAADLVYAMEICEFLVWDAGLKSLPRFSACCVPTPQDSTALDMLRLVGSVLQGAHQIKTLAFDNATQHVLVKAFLLGQPTGLTAEEIRRLPFWNRVTYCPLPPCSLPRLPFKKPVVDGQVLFALNGPAHLQKIFASQLRSPSRTIYYGRFFATGTLDLSCPPGAFVGYDGQSDAEAASLLNAFHYVVTVVSDVHEVRVPWALLGSMLLNLTACLTTSSVFHPGLTPAQRVENSLTSFILFDLGGMEADTRCKKLNLPKGSGWVHKTTQANMQQLVGMIVVACTSPSPDCPWLPWRSSELPLEQWFGYLRGQFASSQMTVRDFLYAGSRKMNETACRLAKQPAQQLPQTPAGAVSDAEFAACADRALSAALELMACCSGVTTQNLLDRYVVYCGTLVKETLIENAAQDFGGEVEPDDEVVEDFMLDDEMEAPLIHKDNSCRVSEAAAEHAELDAELVGADAECFELLGQLRSRQIADGVEELPPMDERDAQRLGCGERPPPKVLDQAAWTELQTSGKGEDGDQLTKSTDGHVLTLAAALQHARVGDGKMQSIEPAVPWLWMLLVTLRSAADAHILPDPARSRRARGGLNWHQACERELAILRQQVGAPSKRTSRAAAWRAMSASLRQKCPNTDAANPSEMAPGIILLVVPLHTQQWCVACVLTVFRKTPRGAKQTHLSTPLDAVKCLRVAIMEPVKGEVDGTFQANAYSFAVVIPAHRAVLVLQTEVLTPGQDGMRCQLTAPSMEILKCGVEATSWSDAAERPEVQESAEGKQGPGKRGGDKIQAQVQKGYARHLALKAK</sequence>
<dbReference type="Proteomes" id="UP000649617">
    <property type="component" value="Unassembled WGS sequence"/>
</dbReference>
<accession>A0A812SZ52</accession>
<gene>
    <name evidence="2" type="ORF">SPIL2461_LOCUS13276</name>
</gene>
<organism evidence="2 3">
    <name type="scientific">Symbiodinium pilosum</name>
    <name type="common">Dinoflagellate</name>
    <dbReference type="NCBI Taxonomy" id="2952"/>
    <lineage>
        <taxon>Eukaryota</taxon>
        <taxon>Sar</taxon>
        <taxon>Alveolata</taxon>
        <taxon>Dinophyceae</taxon>
        <taxon>Suessiales</taxon>
        <taxon>Symbiodiniaceae</taxon>
        <taxon>Symbiodinium</taxon>
    </lineage>
</organism>
<feature type="region of interest" description="Disordered" evidence="1">
    <location>
        <begin position="1447"/>
        <end position="1474"/>
    </location>
</feature>
<protein>
    <submittedName>
        <fullName evidence="2">Uncharacterized protein</fullName>
    </submittedName>
</protein>
<evidence type="ECO:0000313" key="2">
    <source>
        <dbReference type="EMBL" id="CAE7510438.1"/>
    </source>
</evidence>
<name>A0A812SZ52_SYMPI</name>
<feature type="region of interest" description="Disordered" evidence="1">
    <location>
        <begin position="23"/>
        <end position="63"/>
    </location>
</feature>
<evidence type="ECO:0000313" key="3">
    <source>
        <dbReference type="Proteomes" id="UP000649617"/>
    </source>
</evidence>